<dbReference type="InterPro" id="IPR023393">
    <property type="entry name" value="START-like_dom_sf"/>
</dbReference>
<accession>A0A6J4HI99</accession>
<evidence type="ECO:0000313" key="2">
    <source>
        <dbReference type="EMBL" id="CAA9222867.1"/>
    </source>
</evidence>
<dbReference type="SUPFAM" id="SSF55961">
    <property type="entry name" value="Bet v1-like"/>
    <property type="match status" value="1"/>
</dbReference>
<dbReference type="Gene3D" id="3.30.530.20">
    <property type="match status" value="1"/>
</dbReference>
<gene>
    <name evidence="2" type="ORF">AVDCRST_MAG56-537</name>
</gene>
<evidence type="ECO:0000259" key="1">
    <source>
        <dbReference type="Pfam" id="PF19569"/>
    </source>
</evidence>
<proteinExistence type="predicted"/>
<dbReference type="EMBL" id="CADCTQ010000050">
    <property type="protein sequence ID" value="CAA9222867.1"/>
    <property type="molecule type" value="Genomic_DNA"/>
</dbReference>
<dbReference type="InterPro" id="IPR045736">
    <property type="entry name" value="START_2"/>
</dbReference>
<feature type="domain" description="START-like" evidence="1">
    <location>
        <begin position="3"/>
        <end position="130"/>
    </location>
</feature>
<organism evidence="2">
    <name type="scientific">uncultured Cytophagales bacterium</name>
    <dbReference type="NCBI Taxonomy" id="158755"/>
    <lineage>
        <taxon>Bacteria</taxon>
        <taxon>Pseudomonadati</taxon>
        <taxon>Bacteroidota</taxon>
        <taxon>Sphingobacteriia</taxon>
        <taxon>Sphingobacteriales</taxon>
        <taxon>environmental samples</taxon>
    </lineage>
</organism>
<name>A0A6J4HI99_9SPHI</name>
<reference evidence="2" key="1">
    <citation type="submission" date="2020-02" db="EMBL/GenBank/DDBJ databases">
        <authorList>
            <person name="Meier V. D."/>
        </authorList>
    </citation>
    <scope>NUCLEOTIDE SEQUENCE</scope>
    <source>
        <strain evidence="2">AVDCRST_MAG56</strain>
    </source>
</reference>
<protein>
    <recommendedName>
        <fullName evidence="1">START-like domain-containing protein</fullName>
    </recommendedName>
</protein>
<dbReference type="AlphaFoldDB" id="A0A6J4HI99"/>
<dbReference type="Pfam" id="PF19569">
    <property type="entry name" value="START_2"/>
    <property type="match status" value="1"/>
</dbReference>
<sequence>MGKQRYIAEFELRASPRMLFPYLTSPAGLAQWFADDVKLDDRKVFNFIWDDTPHYAKITALRANKYVKFEFLTKDDPLLPEVAFLEFRLDQNEMTQSSFLKITDYSDTENEDDLRELWSQLVGSLREAVGG</sequence>